<accession>J3M1Q5</accession>
<dbReference type="Gramene" id="OB04G33300.1">
    <property type="protein sequence ID" value="OB04G33300.1"/>
    <property type="gene ID" value="OB04G33300"/>
</dbReference>
<dbReference type="Proteomes" id="UP000006038">
    <property type="component" value="Chromosome 4"/>
</dbReference>
<evidence type="ECO:0000313" key="2">
    <source>
        <dbReference type="Proteomes" id="UP000006038"/>
    </source>
</evidence>
<proteinExistence type="predicted"/>
<reference evidence="1" key="2">
    <citation type="submission" date="2013-04" db="UniProtKB">
        <authorList>
            <consortium name="EnsemblPlants"/>
        </authorList>
    </citation>
    <scope>IDENTIFICATION</scope>
</reference>
<reference evidence="1" key="1">
    <citation type="journal article" date="2013" name="Nat. Commun.">
        <title>Whole-genome sequencing of Oryza brachyantha reveals mechanisms underlying Oryza genome evolution.</title>
        <authorList>
            <person name="Chen J."/>
            <person name="Huang Q."/>
            <person name="Gao D."/>
            <person name="Wang J."/>
            <person name="Lang Y."/>
            <person name="Liu T."/>
            <person name="Li B."/>
            <person name="Bai Z."/>
            <person name="Luis Goicoechea J."/>
            <person name="Liang C."/>
            <person name="Chen C."/>
            <person name="Zhang W."/>
            <person name="Sun S."/>
            <person name="Liao Y."/>
            <person name="Zhang X."/>
            <person name="Yang L."/>
            <person name="Song C."/>
            <person name="Wang M."/>
            <person name="Shi J."/>
            <person name="Liu G."/>
            <person name="Liu J."/>
            <person name="Zhou H."/>
            <person name="Zhou W."/>
            <person name="Yu Q."/>
            <person name="An N."/>
            <person name="Chen Y."/>
            <person name="Cai Q."/>
            <person name="Wang B."/>
            <person name="Liu B."/>
            <person name="Min J."/>
            <person name="Huang Y."/>
            <person name="Wu H."/>
            <person name="Li Z."/>
            <person name="Zhang Y."/>
            <person name="Yin Y."/>
            <person name="Song W."/>
            <person name="Jiang J."/>
            <person name="Jackson S.A."/>
            <person name="Wing R.A."/>
            <person name="Wang J."/>
            <person name="Chen M."/>
        </authorList>
    </citation>
    <scope>NUCLEOTIDE SEQUENCE [LARGE SCALE GENOMIC DNA]</scope>
    <source>
        <strain evidence="1">cv. IRGC 101232</strain>
    </source>
</reference>
<evidence type="ECO:0000313" key="1">
    <source>
        <dbReference type="EnsemblPlants" id="OB04G33300.1"/>
    </source>
</evidence>
<name>J3M1Q5_ORYBR</name>
<protein>
    <submittedName>
        <fullName evidence="1">Uncharacterized protein</fullName>
    </submittedName>
</protein>
<sequence>MLWYHMPRNRLLLEAAGEKKPSAKTPLWETSTSPGRSCFACVSLSSDLQDGMRSKQRRKGRQTIFISVCSSVFACLVNHEDIARLAITLTCIYYY</sequence>
<dbReference type="AlphaFoldDB" id="J3M1Q5"/>
<organism evidence="1">
    <name type="scientific">Oryza brachyantha</name>
    <name type="common">malo sina</name>
    <dbReference type="NCBI Taxonomy" id="4533"/>
    <lineage>
        <taxon>Eukaryota</taxon>
        <taxon>Viridiplantae</taxon>
        <taxon>Streptophyta</taxon>
        <taxon>Embryophyta</taxon>
        <taxon>Tracheophyta</taxon>
        <taxon>Spermatophyta</taxon>
        <taxon>Magnoliopsida</taxon>
        <taxon>Liliopsida</taxon>
        <taxon>Poales</taxon>
        <taxon>Poaceae</taxon>
        <taxon>BOP clade</taxon>
        <taxon>Oryzoideae</taxon>
        <taxon>Oryzeae</taxon>
        <taxon>Oryzinae</taxon>
        <taxon>Oryza</taxon>
    </lineage>
</organism>
<dbReference type="HOGENOM" id="CLU_2376217_0_0_1"/>
<dbReference type="EnsemblPlants" id="OB04G33300.1">
    <property type="protein sequence ID" value="OB04G33300.1"/>
    <property type="gene ID" value="OB04G33300"/>
</dbReference>
<keyword evidence="2" id="KW-1185">Reference proteome</keyword>